<dbReference type="EMBL" id="JAPFFM010000015">
    <property type="protein sequence ID" value="KAJ6709680.1"/>
    <property type="molecule type" value="Genomic_DNA"/>
</dbReference>
<reference evidence="3" key="1">
    <citation type="submission" date="2022-11" db="EMBL/GenBank/DDBJ databases">
        <authorList>
            <person name="Hyden B.L."/>
            <person name="Feng K."/>
            <person name="Yates T."/>
            <person name="Jawdy S."/>
            <person name="Smart L.B."/>
            <person name="Muchero W."/>
        </authorList>
    </citation>
    <scope>NUCLEOTIDE SEQUENCE</scope>
    <source>
        <tissue evidence="3">Shoot tip</tissue>
    </source>
</reference>
<sequence>MGGEEINRSKDNPWPSPNRPPPYHEKSEDMSLWGVVLFGLIGATATTYALTRSQSTWKGATGSARSFRTYFQEEAWKNYNRRMQEAYEEETERVERIRRMQSVFNRERNKCKRDYERWRESGPENRELTSGEIQETVEAIHYHIITQFWDLTGPEQYHILKLRLRRHSGPRQRSFTQIRTKIIKRLPRQSSKR</sequence>
<evidence type="ECO:0000256" key="1">
    <source>
        <dbReference type="SAM" id="MobiDB-lite"/>
    </source>
</evidence>
<evidence type="ECO:0000313" key="4">
    <source>
        <dbReference type="Proteomes" id="UP001151752"/>
    </source>
</evidence>
<dbReference type="PANTHER" id="PTHR45000:SF5">
    <property type="entry name" value="CHAPERONE DNAJ-DOMAIN SUPERFAMILY PROTEIN"/>
    <property type="match status" value="1"/>
</dbReference>
<dbReference type="PANTHER" id="PTHR45000">
    <property type="entry name" value="CHAPERONE DNAJ-DOMAIN SUPERFAMILY PROTEIN"/>
    <property type="match status" value="1"/>
</dbReference>
<dbReference type="AlphaFoldDB" id="A0A9Q0YSQ3"/>
<proteinExistence type="predicted"/>
<evidence type="ECO:0000313" key="3">
    <source>
        <dbReference type="EMBL" id="KAJ6709680.1"/>
    </source>
</evidence>
<reference evidence="3" key="2">
    <citation type="journal article" date="2023" name="Int. J. Mol. Sci.">
        <title>De Novo Assembly and Annotation of 11 Diverse Shrub Willow (Salix) Genomes Reveals Novel Gene Organization in Sex-Linked Regions.</title>
        <authorList>
            <person name="Hyden B."/>
            <person name="Feng K."/>
            <person name="Yates T.B."/>
            <person name="Jawdy S."/>
            <person name="Cereghino C."/>
            <person name="Smart L.B."/>
            <person name="Muchero W."/>
        </authorList>
    </citation>
    <scope>NUCLEOTIDE SEQUENCE</scope>
    <source>
        <tissue evidence="3">Shoot tip</tissue>
    </source>
</reference>
<accession>A0A9Q0YSQ3</accession>
<feature type="transmembrane region" description="Helical" evidence="2">
    <location>
        <begin position="30"/>
        <end position="50"/>
    </location>
</feature>
<keyword evidence="2" id="KW-1133">Transmembrane helix</keyword>
<dbReference type="Proteomes" id="UP001151752">
    <property type="component" value="Chromosome 2"/>
</dbReference>
<protein>
    <submittedName>
        <fullName evidence="3">CHAPERONE DNAJ-DOMAIN SUPERFAMILY PROTEIN</fullName>
    </submittedName>
</protein>
<gene>
    <name evidence="3" type="ORF">OIU74_010726</name>
</gene>
<evidence type="ECO:0000256" key="2">
    <source>
        <dbReference type="SAM" id="Phobius"/>
    </source>
</evidence>
<keyword evidence="2" id="KW-0812">Transmembrane</keyword>
<name>A0A9Q0YSQ3_9ROSI</name>
<keyword evidence="2" id="KW-0472">Membrane</keyword>
<keyword evidence="4" id="KW-1185">Reference proteome</keyword>
<comment type="caution">
    <text evidence="3">The sequence shown here is derived from an EMBL/GenBank/DDBJ whole genome shotgun (WGS) entry which is preliminary data.</text>
</comment>
<organism evidence="3 4">
    <name type="scientific">Salix koriyanagi</name>
    <dbReference type="NCBI Taxonomy" id="2511006"/>
    <lineage>
        <taxon>Eukaryota</taxon>
        <taxon>Viridiplantae</taxon>
        <taxon>Streptophyta</taxon>
        <taxon>Embryophyta</taxon>
        <taxon>Tracheophyta</taxon>
        <taxon>Spermatophyta</taxon>
        <taxon>Magnoliopsida</taxon>
        <taxon>eudicotyledons</taxon>
        <taxon>Gunneridae</taxon>
        <taxon>Pentapetalae</taxon>
        <taxon>rosids</taxon>
        <taxon>fabids</taxon>
        <taxon>Malpighiales</taxon>
        <taxon>Salicaceae</taxon>
        <taxon>Saliceae</taxon>
        <taxon>Salix</taxon>
    </lineage>
</organism>
<feature type="compositionally biased region" description="Basic and acidic residues" evidence="1">
    <location>
        <begin position="1"/>
        <end position="11"/>
    </location>
</feature>
<feature type="region of interest" description="Disordered" evidence="1">
    <location>
        <begin position="1"/>
        <end position="25"/>
    </location>
</feature>